<feature type="compositionally biased region" description="Low complexity" evidence="3">
    <location>
        <begin position="622"/>
        <end position="633"/>
    </location>
</feature>
<feature type="compositionally biased region" description="Basic residues" evidence="3">
    <location>
        <begin position="80"/>
        <end position="89"/>
    </location>
</feature>
<dbReference type="PANTHER" id="PTHR22881:SF27">
    <property type="entry name" value="BROMODOMAIN CONTAINING 7_9"/>
    <property type="match status" value="1"/>
</dbReference>
<feature type="compositionally biased region" description="Basic and acidic residues" evidence="3">
    <location>
        <begin position="648"/>
        <end position="659"/>
    </location>
</feature>
<evidence type="ECO:0000313" key="6">
    <source>
        <dbReference type="Proteomes" id="UP000233551"/>
    </source>
</evidence>
<dbReference type="Pfam" id="PF00439">
    <property type="entry name" value="Bromodomain"/>
    <property type="match status" value="1"/>
</dbReference>
<gene>
    <name evidence="5" type="ORF">CRG98_013093</name>
</gene>
<feature type="compositionally biased region" description="Basic residues" evidence="3">
    <location>
        <begin position="313"/>
        <end position="327"/>
    </location>
</feature>
<dbReference type="Gene3D" id="1.20.920.10">
    <property type="entry name" value="Bromodomain-like"/>
    <property type="match status" value="1"/>
</dbReference>
<dbReference type="PRINTS" id="PR00503">
    <property type="entry name" value="BROMODOMAIN"/>
</dbReference>
<dbReference type="PANTHER" id="PTHR22881">
    <property type="entry name" value="BROMODOMAIN CONTAINING PROTEIN"/>
    <property type="match status" value="1"/>
</dbReference>
<evidence type="ECO:0000259" key="4">
    <source>
        <dbReference type="PROSITE" id="PS50014"/>
    </source>
</evidence>
<proteinExistence type="predicted"/>
<feature type="compositionally biased region" description="Polar residues" evidence="3">
    <location>
        <begin position="144"/>
        <end position="159"/>
    </location>
</feature>
<feature type="region of interest" description="Disordered" evidence="3">
    <location>
        <begin position="526"/>
        <end position="593"/>
    </location>
</feature>
<feature type="compositionally biased region" description="Basic and acidic residues" evidence="3">
    <location>
        <begin position="543"/>
        <end position="559"/>
    </location>
</feature>
<dbReference type="InterPro" id="IPR001487">
    <property type="entry name" value="Bromodomain"/>
</dbReference>
<keyword evidence="6" id="KW-1185">Reference proteome</keyword>
<dbReference type="SUPFAM" id="SSF47370">
    <property type="entry name" value="Bromodomain"/>
    <property type="match status" value="2"/>
</dbReference>
<feature type="compositionally biased region" description="Pro residues" evidence="3">
    <location>
        <begin position="560"/>
        <end position="573"/>
    </location>
</feature>
<accession>A0A2I0KDB8</accession>
<feature type="compositionally biased region" description="Polar residues" evidence="3">
    <location>
        <begin position="660"/>
        <end position="673"/>
    </location>
</feature>
<dbReference type="STRING" id="22663.A0A2I0KDB8"/>
<name>A0A2I0KDB8_PUNGR</name>
<dbReference type="SMART" id="SM00297">
    <property type="entry name" value="BROMO"/>
    <property type="match status" value="1"/>
</dbReference>
<comment type="caution">
    <text evidence="5">The sequence shown here is derived from an EMBL/GenBank/DDBJ whole genome shotgun (WGS) entry which is preliminary data.</text>
</comment>
<feature type="compositionally biased region" description="Basic and acidic residues" evidence="3">
    <location>
        <begin position="299"/>
        <end position="312"/>
    </location>
</feature>
<evidence type="ECO:0000313" key="5">
    <source>
        <dbReference type="EMBL" id="PKI66529.1"/>
    </source>
</evidence>
<sequence length="719" mass="78796">MGKVVEGKKKKGRPSLLDLQKRSLKEQGQDQGRPNSAPKPPQNYRVATPAQLRRSTRRNPAPDGASSPDERDGEDSSPGGRRREKKLKLVLKLPNSGSGAGGGPDSGAEEDGDEAQNQRKRKIAAIGDGSGAGVSSEKGEKLTKSGNGHQAAQQLDSGVSTPLPDKKLLLFILDRLQKKDTYGVFSEPVDPEELPDYHDIIEHPMDFGTVRKKLASGDYAKLEQFEDVFPSIVYCLQLFPSAYWWAETCLVLCQNDRYAIKSDVFLICSNAMQYNAPDTVYFRQARSIQELARKNFDNLRQDSDVNEPEPKVVRRGRPPTKHLKRPPGRPPLDRAGSSDATLATGGENAASTNFDLRKGSFSADKSGLMNSSGRLRNNDVYASWLLENRFERNDEYAGASSKGSLMKLGKKQTVPDENRRNTYKQYHPSTSGREPTVLATFNRERKQLMPVGLQADHGYARSLARFAANLGPVAWKVASRMIERSLPAGVKFGPGWVGDDDYLPPRQFQLASPGLSSFWPFSISGSSGSKDTDHATPCQQDNSADKPEGEHSNSPEKHPPSVPSSEPLPPPSKNRPWPVSGDEGSKSIRPPFQNYTNGFTGPFGYNSKIAAAHMGKMIGARPSSGFHFHPPSSVDAEPSTDTSSHHRGPTDSIDREDPNTLHNNSGPTRSLPQQKPELVVSHQQKHESVPPDLNIRFHSPGSPNSTRVDPAQPDLALQL</sequence>
<evidence type="ECO:0000256" key="1">
    <source>
        <dbReference type="ARBA" id="ARBA00023117"/>
    </source>
</evidence>
<feature type="region of interest" description="Disordered" evidence="3">
    <location>
        <begin position="622"/>
        <end position="719"/>
    </location>
</feature>
<feature type="compositionally biased region" description="Basic and acidic residues" evidence="3">
    <location>
        <begin position="19"/>
        <end position="28"/>
    </location>
</feature>
<dbReference type="CDD" id="cd04369">
    <property type="entry name" value="Bromodomain"/>
    <property type="match status" value="1"/>
</dbReference>
<keyword evidence="1 2" id="KW-0103">Bromodomain</keyword>
<dbReference type="InterPro" id="IPR051831">
    <property type="entry name" value="Bromodomain_contain_prot"/>
</dbReference>
<organism evidence="5 6">
    <name type="scientific">Punica granatum</name>
    <name type="common">Pomegranate</name>
    <dbReference type="NCBI Taxonomy" id="22663"/>
    <lineage>
        <taxon>Eukaryota</taxon>
        <taxon>Viridiplantae</taxon>
        <taxon>Streptophyta</taxon>
        <taxon>Embryophyta</taxon>
        <taxon>Tracheophyta</taxon>
        <taxon>Spermatophyta</taxon>
        <taxon>Magnoliopsida</taxon>
        <taxon>eudicotyledons</taxon>
        <taxon>Gunneridae</taxon>
        <taxon>Pentapetalae</taxon>
        <taxon>rosids</taxon>
        <taxon>malvids</taxon>
        <taxon>Myrtales</taxon>
        <taxon>Lythraceae</taxon>
        <taxon>Punica</taxon>
    </lineage>
</organism>
<dbReference type="InterPro" id="IPR036427">
    <property type="entry name" value="Bromodomain-like_sf"/>
</dbReference>
<feature type="domain" description="Bromo" evidence="4">
    <location>
        <begin position="177"/>
        <end position="282"/>
    </location>
</feature>
<protein>
    <recommendedName>
        <fullName evidence="4">Bromo domain-containing protein</fullName>
    </recommendedName>
</protein>
<dbReference type="EMBL" id="PGOL01000672">
    <property type="protein sequence ID" value="PKI66529.1"/>
    <property type="molecule type" value="Genomic_DNA"/>
</dbReference>
<evidence type="ECO:0000256" key="2">
    <source>
        <dbReference type="PROSITE-ProRule" id="PRU00035"/>
    </source>
</evidence>
<feature type="region of interest" description="Disordered" evidence="3">
    <location>
        <begin position="1"/>
        <end position="159"/>
    </location>
</feature>
<evidence type="ECO:0000256" key="3">
    <source>
        <dbReference type="SAM" id="MobiDB-lite"/>
    </source>
</evidence>
<reference evidence="5 6" key="1">
    <citation type="submission" date="2017-11" db="EMBL/GenBank/DDBJ databases">
        <title>De-novo sequencing of pomegranate (Punica granatum L.) genome.</title>
        <authorList>
            <person name="Akparov Z."/>
            <person name="Amiraslanov A."/>
            <person name="Hajiyeva S."/>
            <person name="Abbasov M."/>
            <person name="Kaur K."/>
            <person name="Hamwieh A."/>
            <person name="Solovyev V."/>
            <person name="Salamov A."/>
            <person name="Braich B."/>
            <person name="Kosarev P."/>
            <person name="Mahmoud A."/>
            <person name="Hajiyev E."/>
            <person name="Babayeva S."/>
            <person name="Izzatullayeva V."/>
            <person name="Mammadov A."/>
            <person name="Mammadov A."/>
            <person name="Sharifova S."/>
            <person name="Ojaghi J."/>
            <person name="Eynullazada K."/>
            <person name="Bayramov B."/>
            <person name="Abdulazimova A."/>
            <person name="Shahmuradov I."/>
        </authorList>
    </citation>
    <scope>NUCLEOTIDE SEQUENCE [LARGE SCALE GENOMIC DNA]</scope>
    <source>
        <strain evidence="6">cv. AG2017</strain>
        <tissue evidence="5">Leaf</tissue>
    </source>
</reference>
<dbReference type="AlphaFoldDB" id="A0A2I0KDB8"/>
<dbReference type="PROSITE" id="PS50014">
    <property type="entry name" value="BROMODOMAIN_2"/>
    <property type="match status" value="1"/>
</dbReference>
<dbReference type="Proteomes" id="UP000233551">
    <property type="component" value="Unassembled WGS sequence"/>
</dbReference>
<feature type="region of interest" description="Disordered" evidence="3">
    <location>
        <begin position="299"/>
        <end position="353"/>
    </location>
</feature>